<dbReference type="AlphaFoldDB" id="A0AB73H437"/>
<dbReference type="Proteomes" id="UP000528595">
    <property type="component" value="Unassembled WGS sequence"/>
</dbReference>
<evidence type="ECO:0000256" key="1">
    <source>
        <dbReference type="SAM" id="MobiDB-lite"/>
    </source>
</evidence>
<dbReference type="RefSeq" id="WP_007974207.1">
    <property type="nucleotide sequence ID" value="NZ_JACIIQ010000038.1"/>
</dbReference>
<gene>
    <name evidence="2" type="ORF">FHR65_004432</name>
</gene>
<dbReference type="GeneID" id="93993652"/>
<comment type="caution">
    <text evidence="2">The sequence shown here is derived from an EMBL/GenBank/DDBJ whole genome shotgun (WGS) entry which is preliminary data.</text>
</comment>
<sequence length="108" mass="11786">MSMKGKPNTAQFKPPKDPTAFLEGGEADKAEKPLVAPAAVATPPAATPPAAEEAQRYGRARVQKIFNFPEELADRLRREALKRSEEKGVRVTEKDIVIEALEAFLNGI</sequence>
<dbReference type="EMBL" id="JACIIQ010000038">
    <property type="protein sequence ID" value="MBB5672822.1"/>
    <property type="molecule type" value="Genomic_DNA"/>
</dbReference>
<protein>
    <submittedName>
        <fullName evidence="2">Uncharacterized protein</fullName>
    </submittedName>
</protein>
<proteinExistence type="predicted"/>
<name>A0AB73H437_9XANT</name>
<organism evidence="2">
    <name type="scientific">Xanthomonas arboricola</name>
    <dbReference type="NCBI Taxonomy" id="56448"/>
    <lineage>
        <taxon>Bacteria</taxon>
        <taxon>Pseudomonadati</taxon>
        <taxon>Pseudomonadota</taxon>
        <taxon>Gammaproteobacteria</taxon>
        <taxon>Lysobacterales</taxon>
        <taxon>Lysobacteraceae</taxon>
        <taxon>Xanthomonas</taxon>
    </lineage>
</organism>
<accession>A0AB73H437</accession>
<feature type="compositionally biased region" description="Low complexity" evidence="1">
    <location>
        <begin position="35"/>
        <end position="52"/>
    </location>
</feature>
<feature type="region of interest" description="Disordered" evidence="1">
    <location>
        <begin position="1"/>
        <end position="55"/>
    </location>
</feature>
<evidence type="ECO:0000313" key="2">
    <source>
        <dbReference type="EMBL" id="MBB5672822.1"/>
    </source>
</evidence>
<reference evidence="2" key="1">
    <citation type="submission" date="2020-08" db="EMBL/GenBank/DDBJ databases">
        <title>Studying the diversity of plant-associated saprophytic bacteria and their role in host health and plant-pathogen interactions.</title>
        <authorList>
            <person name="Potnis N."/>
        </authorList>
    </citation>
    <scope>NUCLEOTIDE SEQUENCE</scope>
    <source>
        <strain evidence="2">F21</strain>
    </source>
</reference>